<comment type="caution">
    <text evidence="1">The sequence shown here is derived from an EMBL/GenBank/DDBJ whole genome shotgun (WGS) entry which is preliminary data.</text>
</comment>
<sequence length="50" mass="5750">MSIFCSGDLKTYGLQKEPPNIQRSSVERNNESMFPPLFCDKQEMCLYCAV</sequence>
<gene>
    <name evidence="1" type="ORF">DPMN_087579</name>
</gene>
<keyword evidence="2" id="KW-1185">Reference proteome</keyword>
<dbReference type="AlphaFoldDB" id="A0A9D4KSY2"/>
<evidence type="ECO:0000313" key="1">
    <source>
        <dbReference type="EMBL" id="KAH3845301.1"/>
    </source>
</evidence>
<protein>
    <submittedName>
        <fullName evidence="1">Uncharacterized protein</fullName>
    </submittedName>
</protein>
<organism evidence="1 2">
    <name type="scientific">Dreissena polymorpha</name>
    <name type="common">Zebra mussel</name>
    <name type="synonym">Mytilus polymorpha</name>
    <dbReference type="NCBI Taxonomy" id="45954"/>
    <lineage>
        <taxon>Eukaryota</taxon>
        <taxon>Metazoa</taxon>
        <taxon>Spiralia</taxon>
        <taxon>Lophotrochozoa</taxon>
        <taxon>Mollusca</taxon>
        <taxon>Bivalvia</taxon>
        <taxon>Autobranchia</taxon>
        <taxon>Heteroconchia</taxon>
        <taxon>Euheterodonta</taxon>
        <taxon>Imparidentia</taxon>
        <taxon>Neoheterodontei</taxon>
        <taxon>Myida</taxon>
        <taxon>Dreissenoidea</taxon>
        <taxon>Dreissenidae</taxon>
        <taxon>Dreissena</taxon>
    </lineage>
</organism>
<dbReference type="Proteomes" id="UP000828390">
    <property type="component" value="Unassembled WGS sequence"/>
</dbReference>
<evidence type="ECO:0000313" key="2">
    <source>
        <dbReference type="Proteomes" id="UP000828390"/>
    </source>
</evidence>
<accession>A0A9D4KSY2</accession>
<reference evidence="1" key="2">
    <citation type="submission" date="2020-11" db="EMBL/GenBank/DDBJ databases">
        <authorList>
            <person name="McCartney M.A."/>
            <person name="Auch B."/>
            <person name="Kono T."/>
            <person name="Mallez S."/>
            <person name="Becker A."/>
            <person name="Gohl D.M."/>
            <person name="Silverstein K.A.T."/>
            <person name="Koren S."/>
            <person name="Bechman K.B."/>
            <person name="Herman A."/>
            <person name="Abrahante J.E."/>
            <person name="Garbe J."/>
        </authorList>
    </citation>
    <scope>NUCLEOTIDE SEQUENCE</scope>
    <source>
        <strain evidence="1">Duluth1</strain>
        <tissue evidence="1">Whole animal</tissue>
    </source>
</reference>
<reference evidence="1" key="1">
    <citation type="journal article" date="2019" name="bioRxiv">
        <title>The Genome of the Zebra Mussel, Dreissena polymorpha: A Resource for Invasive Species Research.</title>
        <authorList>
            <person name="McCartney M.A."/>
            <person name="Auch B."/>
            <person name="Kono T."/>
            <person name="Mallez S."/>
            <person name="Zhang Y."/>
            <person name="Obille A."/>
            <person name="Becker A."/>
            <person name="Abrahante J.E."/>
            <person name="Garbe J."/>
            <person name="Badalamenti J.P."/>
            <person name="Herman A."/>
            <person name="Mangelson H."/>
            <person name="Liachko I."/>
            <person name="Sullivan S."/>
            <person name="Sone E.D."/>
            <person name="Koren S."/>
            <person name="Silverstein K.A.T."/>
            <person name="Beckman K.B."/>
            <person name="Gohl D.M."/>
        </authorList>
    </citation>
    <scope>NUCLEOTIDE SEQUENCE</scope>
    <source>
        <strain evidence="1">Duluth1</strain>
        <tissue evidence="1">Whole animal</tissue>
    </source>
</reference>
<dbReference type="EMBL" id="JAIWYP010000003">
    <property type="protein sequence ID" value="KAH3845301.1"/>
    <property type="molecule type" value="Genomic_DNA"/>
</dbReference>
<proteinExistence type="predicted"/>
<name>A0A9D4KSY2_DREPO</name>